<organism evidence="2 3">
    <name type="scientific">Plasmodium fragile</name>
    <dbReference type="NCBI Taxonomy" id="5857"/>
    <lineage>
        <taxon>Eukaryota</taxon>
        <taxon>Sar</taxon>
        <taxon>Alveolata</taxon>
        <taxon>Apicomplexa</taxon>
        <taxon>Aconoidasida</taxon>
        <taxon>Haemosporida</taxon>
        <taxon>Plasmodiidae</taxon>
        <taxon>Plasmodium</taxon>
        <taxon>Plasmodium (Plasmodium)</taxon>
    </lineage>
</organism>
<evidence type="ECO:0000313" key="3">
    <source>
        <dbReference type="Proteomes" id="UP000054561"/>
    </source>
</evidence>
<name>A0A0D9QJE2_PLAFR</name>
<dbReference type="RefSeq" id="XP_012337532.1">
    <property type="nucleotide sequence ID" value="XM_012482109.1"/>
</dbReference>
<keyword evidence="3" id="KW-1185">Reference proteome</keyword>
<feature type="compositionally biased region" description="Basic and acidic residues" evidence="1">
    <location>
        <begin position="497"/>
        <end position="508"/>
    </location>
</feature>
<feature type="compositionally biased region" description="Basic and acidic residues" evidence="1">
    <location>
        <begin position="26"/>
        <end position="59"/>
    </location>
</feature>
<accession>A0A0D9QJE2</accession>
<dbReference type="OMA" id="FNHEDFI"/>
<feature type="region of interest" description="Disordered" evidence="1">
    <location>
        <begin position="1"/>
        <end position="124"/>
    </location>
</feature>
<protein>
    <submittedName>
        <fullName evidence="2">Uncharacterized protein</fullName>
    </submittedName>
</protein>
<dbReference type="VEuPathDB" id="PlasmoDB:AK88_04499"/>
<evidence type="ECO:0000256" key="1">
    <source>
        <dbReference type="SAM" id="MobiDB-lite"/>
    </source>
</evidence>
<sequence length="581" mass="66184">MQGATQNEEDTPIRSLGHNTLLELLNKNKSERGSATGEDIRKREKEAHATYSIERDTLGRKKKSLKRKKRANGRAKKKRKQELSGRKSIKQSSDRGPNEKETKMLKHPRRSLDTSGKTDQERNKRYLRMMNKYNLLLGRGKKPHFITPKCDYMKVRKNIPEGVFHPRSSTTIKRDMCDDRTDDVDDDSNHNGEKNDKFFSLKTGNVPAEIMDGARVPMLGGFFSENEMRGDERGQANSGGENGDSPGGTPTSSLRAHGSSSPNGPCSENCSDAPPDIENTPDMLTEGDKKKESSRAVMSYGMKRNSSTGTTDLGQRSQINESHTEVGSVKLSRKGKNKKDSDTEMKDLHKSWCDMGTTDSIERETTLNSLHSSSEKNEKNECNKKCVMINHPDDHIGQVEKVHLLKTPDVVGKKDFQADFANVVKMEEKDSIDIQTVLRRNEGDMESHDLDGKPSPDSISPVDSFNHEDFIFLDFDPIKEEYVEIKKTLQRYRKKRELTEDQGEKMDQDSNGEDNLEKKSMKEELKDKTEKQTCHQNDENINIKKNFNYLKERMCQGKIRIINYDFERNLCYILVRGDSSL</sequence>
<dbReference type="OrthoDB" id="372030at2759"/>
<reference evidence="2 3" key="1">
    <citation type="submission" date="2014-03" db="EMBL/GenBank/DDBJ databases">
        <title>The Genome Sequence of Plasmodium fragile nilgiri.</title>
        <authorList>
            <consortium name="The Broad Institute Genomics Platform"/>
            <consortium name="The Broad Institute Genome Sequencing Center for Infectious Disease"/>
            <person name="Neafsey D."/>
            <person name="Duraisingh M."/>
            <person name="Young S.K."/>
            <person name="Zeng Q."/>
            <person name="Gargeya S."/>
            <person name="Abouelleil A."/>
            <person name="Alvarado L."/>
            <person name="Chapman S.B."/>
            <person name="Gainer-Dewar J."/>
            <person name="Goldberg J."/>
            <person name="Griggs A."/>
            <person name="Gujja S."/>
            <person name="Hansen M."/>
            <person name="Howarth C."/>
            <person name="Imamovic A."/>
            <person name="Larimer J."/>
            <person name="Pearson M."/>
            <person name="Poon T.W."/>
            <person name="Priest M."/>
            <person name="Roberts A."/>
            <person name="Saif S."/>
            <person name="Shea T."/>
            <person name="Sykes S."/>
            <person name="Wortman J."/>
            <person name="Nusbaum C."/>
            <person name="Birren B."/>
        </authorList>
    </citation>
    <scope>NUCLEOTIDE SEQUENCE [LARGE SCALE GENOMIC DNA]</scope>
    <source>
        <strain evidence="3">nilgiri</strain>
    </source>
</reference>
<dbReference type="AlphaFoldDB" id="A0A0D9QJE2"/>
<feature type="compositionally biased region" description="Basic and acidic residues" evidence="1">
    <location>
        <begin position="92"/>
        <end position="124"/>
    </location>
</feature>
<evidence type="ECO:0000313" key="2">
    <source>
        <dbReference type="EMBL" id="KJP85851.1"/>
    </source>
</evidence>
<feature type="compositionally biased region" description="Polar residues" evidence="1">
    <location>
        <begin position="248"/>
        <end position="270"/>
    </location>
</feature>
<dbReference type="GeneID" id="24269813"/>
<feature type="region of interest" description="Disordered" evidence="1">
    <location>
        <begin position="174"/>
        <end position="199"/>
    </location>
</feature>
<dbReference type="Proteomes" id="UP000054561">
    <property type="component" value="Unassembled WGS sequence"/>
</dbReference>
<feature type="compositionally biased region" description="Polar residues" evidence="1">
    <location>
        <begin position="304"/>
        <end position="321"/>
    </location>
</feature>
<feature type="region of interest" description="Disordered" evidence="1">
    <location>
        <begin position="494"/>
        <end position="533"/>
    </location>
</feature>
<feature type="region of interest" description="Disordered" evidence="1">
    <location>
        <begin position="224"/>
        <end position="344"/>
    </location>
</feature>
<dbReference type="EMBL" id="KQ001709">
    <property type="protein sequence ID" value="KJP85851.1"/>
    <property type="molecule type" value="Genomic_DNA"/>
</dbReference>
<proteinExistence type="predicted"/>
<feature type="compositionally biased region" description="Basic and acidic residues" evidence="1">
    <location>
        <begin position="515"/>
        <end position="533"/>
    </location>
</feature>
<feature type="compositionally biased region" description="Basic and acidic residues" evidence="1">
    <location>
        <begin position="187"/>
        <end position="199"/>
    </location>
</feature>
<gene>
    <name evidence="2" type="ORF">AK88_04499</name>
</gene>
<feature type="compositionally biased region" description="Basic residues" evidence="1">
    <location>
        <begin position="60"/>
        <end position="80"/>
    </location>
</feature>